<gene>
    <name evidence="2" type="ORF">FC093_21090</name>
</gene>
<dbReference type="OrthoDB" id="9791538at2"/>
<proteinExistence type="predicted"/>
<dbReference type="SUPFAM" id="SSF53474">
    <property type="entry name" value="alpha/beta-Hydrolases"/>
    <property type="match status" value="1"/>
</dbReference>
<reference evidence="2 3" key="1">
    <citation type="submission" date="2019-05" db="EMBL/GenBank/DDBJ databases">
        <title>Panacibacter sp. strain 17mud1-8 Genome sequencing and assembly.</title>
        <authorList>
            <person name="Chhetri G."/>
        </authorList>
    </citation>
    <scope>NUCLEOTIDE SEQUENCE [LARGE SCALE GENOMIC DNA]</scope>
    <source>
        <strain evidence="2 3">17mud1-8</strain>
    </source>
</reference>
<evidence type="ECO:0000259" key="1">
    <source>
        <dbReference type="Pfam" id="PF08840"/>
    </source>
</evidence>
<dbReference type="Gene3D" id="3.40.50.1820">
    <property type="entry name" value="alpha/beta hydrolase"/>
    <property type="match status" value="1"/>
</dbReference>
<name>A0A4U3KRJ4_9BACT</name>
<keyword evidence="3" id="KW-1185">Reference proteome</keyword>
<evidence type="ECO:0000313" key="3">
    <source>
        <dbReference type="Proteomes" id="UP000305848"/>
    </source>
</evidence>
<dbReference type="EMBL" id="SZQL01000025">
    <property type="protein sequence ID" value="TKK65035.1"/>
    <property type="molecule type" value="Genomic_DNA"/>
</dbReference>
<feature type="domain" description="BAAT/Acyl-CoA thioester hydrolase C-terminal" evidence="1">
    <location>
        <begin position="9"/>
        <end position="74"/>
    </location>
</feature>
<dbReference type="AlphaFoldDB" id="A0A4U3KRJ4"/>
<protein>
    <recommendedName>
        <fullName evidence="1">BAAT/Acyl-CoA thioester hydrolase C-terminal domain-containing protein</fullName>
    </recommendedName>
</protein>
<evidence type="ECO:0000313" key="2">
    <source>
        <dbReference type="EMBL" id="TKK65035.1"/>
    </source>
</evidence>
<dbReference type="InterPro" id="IPR029058">
    <property type="entry name" value="AB_hydrolase_fold"/>
</dbReference>
<sequence>MSASAPTLIIGHSLGGSVAQYAAARISSVKAVAIIAAPNDPAHVQRLLKDNESETIKKERQRFIWNQYRVVSTSPLYFFNSSSERNTLSPPYCILTSIISSIISSMTPVRSVCSSGTSSIVSFTKRAG</sequence>
<accession>A0A4U3KRJ4</accession>
<dbReference type="InterPro" id="IPR014940">
    <property type="entry name" value="BAAT_C"/>
</dbReference>
<comment type="caution">
    <text evidence="2">The sequence shown here is derived from an EMBL/GenBank/DDBJ whole genome shotgun (WGS) entry which is preliminary data.</text>
</comment>
<dbReference type="Proteomes" id="UP000305848">
    <property type="component" value="Unassembled WGS sequence"/>
</dbReference>
<dbReference type="Pfam" id="PF08840">
    <property type="entry name" value="BAAT_C"/>
    <property type="match status" value="1"/>
</dbReference>
<organism evidence="2 3">
    <name type="scientific">Ilyomonas limi</name>
    <dbReference type="NCBI Taxonomy" id="2575867"/>
    <lineage>
        <taxon>Bacteria</taxon>
        <taxon>Pseudomonadati</taxon>
        <taxon>Bacteroidota</taxon>
        <taxon>Chitinophagia</taxon>
        <taxon>Chitinophagales</taxon>
        <taxon>Chitinophagaceae</taxon>
        <taxon>Ilyomonas</taxon>
    </lineage>
</organism>